<dbReference type="Proteomes" id="UP000886523">
    <property type="component" value="Unassembled WGS sequence"/>
</dbReference>
<feature type="region of interest" description="Disordered" evidence="1">
    <location>
        <begin position="118"/>
        <end position="194"/>
    </location>
</feature>
<comment type="caution">
    <text evidence="2">The sequence shown here is derived from an EMBL/GenBank/DDBJ whole genome shotgun (WGS) entry which is preliminary data.</text>
</comment>
<protein>
    <submittedName>
        <fullName evidence="2">Uncharacterized protein</fullName>
    </submittedName>
</protein>
<accession>A0A9P6DZK1</accession>
<dbReference type="EMBL" id="MU128916">
    <property type="protein sequence ID" value="KAF9519607.1"/>
    <property type="molecule type" value="Genomic_DNA"/>
</dbReference>
<reference evidence="2" key="1">
    <citation type="journal article" date="2020" name="Nat. Commun.">
        <title>Large-scale genome sequencing of mycorrhizal fungi provides insights into the early evolution of symbiotic traits.</title>
        <authorList>
            <person name="Miyauchi S."/>
            <person name="Kiss E."/>
            <person name="Kuo A."/>
            <person name="Drula E."/>
            <person name="Kohler A."/>
            <person name="Sanchez-Garcia M."/>
            <person name="Morin E."/>
            <person name="Andreopoulos B."/>
            <person name="Barry K.W."/>
            <person name="Bonito G."/>
            <person name="Buee M."/>
            <person name="Carver A."/>
            <person name="Chen C."/>
            <person name="Cichocki N."/>
            <person name="Clum A."/>
            <person name="Culley D."/>
            <person name="Crous P.W."/>
            <person name="Fauchery L."/>
            <person name="Girlanda M."/>
            <person name="Hayes R.D."/>
            <person name="Keri Z."/>
            <person name="LaButti K."/>
            <person name="Lipzen A."/>
            <person name="Lombard V."/>
            <person name="Magnuson J."/>
            <person name="Maillard F."/>
            <person name="Murat C."/>
            <person name="Nolan M."/>
            <person name="Ohm R.A."/>
            <person name="Pangilinan J."/>
            <person name="Pereira M.F."/>
            <person name="Perotto S."/>
            <person name="Peter M."/>
            <person name="Pfister S."/>
            <person name="Riley R."/>
            <person name="Sitrit Y."/>
            <person name="Stielow J.B."/>
            <person name="Szollosi G."/>
            <person name="Zifcakova L."/>
            <person name="Stursova M."/>
            <person name="Spatafora J.W."/>
            <person name="Tedersoo L."/>
            <person name="Vaario L.M."/>
            <person name="Yamada A."/>
            <person name="Yan M."/>
            <person name="Wang P."/>
            <person name="Xu J."/>
            <person name="Bruns T."/>
            <person name="Baldrian P."/>
            <person name="Vilgalys R."/>
            <person name="Dunand C."/>
            <person name="Henrissat B."/>
            <person name="Grigoriev I.V."/>
            <person name="Hibbett D."/>
            <person name="Nagy L.G."/>
            <person name="Martin F.M."/>
        </authorList>
    </citation>
    <scope>NUCLEOTIDE SEQUENCE</scope>
    <source>
        <strain evidence="2">UP504</strain>
    </source>
</reference>
<dbReference type="AlphaFoldDB" id="A0A9P6DZK1"/>
<proteinExistence type="predicted"/>
<organism evidence="2 3">
    <name type="scientific">Hydnum rufescens UP504</name>
    <dbReference type="NCBI Taxonomy" id="1448309"/>
    <lineage>
        <taxon>Eukaryota</taxon>
        <taxon>Fungi</taxon>
        <taxon>Dikarya</taxon>
        <taxon>Basidiomycota</taxon>
        <taxon>Agaricomycotina</taxon>
        <taxon>Agaricomycetes</taxon>
        <taxon>Cantharellales</taxon>
        <taxon>Hydnaceae</taxon>
        <taxon>Hydnum</taxon>
    </lineage>
</organism>
<feature type="region of interest" description="Disordered" evidence="1">
    <location>
        <begin position="56"/>
        <end position="104"/>
    </location>
</feature>
<sequence>MDLIRKSAPLRRVLAARALVLKGLDHPLPRRQLIMMEHVDGSIDHGSHVTRLQHNPTSVTAQHDDLDPELDTSEDPILLQPGDTLAGSSSSSKQRDSTQFAQPRPAVQADFSLLISQSSRPVGDRGLAPSKRQASQILDSQHQRKKPRSNLLVQGELSDDRIHAPGPSPKDNIPTIYFPSKREGMKGRKVRHSS</sequence>
<gene>
    <name evidence="2" type="ORF">BS47DRAFT_1070907</name>
</gene>
<evidence type="ECO:0000256" key="1">
    <source>
        <dbReference type="SAM" id="MobiDB-lite"/>
    </source>
</evidence>
<keyword evidence="3" id="KW-1185">Reference proteome</keyword>
<evidence type="ECO:0000313" key="3">
    <source>
        <dbReference type="Proteomes" id="UP000886523"/>
    </source>
</evidence>
<evidence type="ECO:0000313" key="2">
    <source>
        <dbReference type="EMBL" id="KAF9519607.1"/>
    </source>
</evidence>
<name>A0A9P6DZK1_9AGAM</name>